<evidence type="ECO:0000259" key="1">
    <source>
        <dbReference type="Pfam" id="PF04471"/>
    </source>
</evidence>
<reference evidence="2" key="1">
    <citation type="submission" date="2020-10" db="EMBL/GenBank/DDBJ databases">
        <title>Dehalococcoides mccartyi of a TCE/Cr reducing biochatode.</title>
        <authorList>
            <person name="Matturro B."/>
        </authorList>
    </citation>
    <scope>NUCLEOTIDE SEQUENCE</scope>
    <source>
        <strain evidence="2">Bin2</strain>
    </source>
</reference>
<evidence type="ECO:0000313" key="2">
    <source>
        <dbReference type="EMBL" id="MBF4474516.1"/>
    </source>
</evidence>
<keyword evidence="2" id="KW-0378">Hydrolase</keyword>
<dbReference type="AlphaFoldDB" id="A0A843AL26"/>
<keyword evidence="2" id="KW-0540">Nuclease</keyword>
<comment type="caution">
    <text evidence="2">The sequence shown here is derived from an EMBL/GenBank/DDBJ whole genome shotgun (WGS) entry which is preliminary data.</text>
</comment>
<dbReference type="GO" id="GO:0004519">
    <property type="term" value="F:endonuclease activity"/>
    <property type="evidence" value="ECO:0007669"/>
    <property type="project" value="UniProtKB-KW"/>
</dbReference>
<dbReference type="EMBL" id="JADIIL010000014">
    <property type="protein sequence ID" value="MBF4474516.1"/>
    <property type="molecule type" value="Genomic_DNA"/>
</dbReference>
<dbReference type="GO" id="GO:0003677">
    <property type="term" value="F:DNA binding"/>
    <property type="evidence" value="ECO:0007669"/>
    <property type="project" value="InterPro"/>
</dbReference>
<dbReference type="InterPro" id="IPR011335">
    <property type="entry name" value="Restrct_endonuc-II-like"/>
</dbReference>
<proteinExistence type="predicted"/>
<dbReference type="Proteomes" id="UP000606900">
    <property type="component" value="Unassembled WGS sequence"/>
</dbReference>
<gene>
    <name evidence="2" type="ORF">ISP06_03465</name>
</gene>
<dbReference type="RefSeq" id="WP_276698507.1">
    <property type="nucleotide sequence ID" value="NZ_JADIIL010000014.1"/>
</dbReference>
<accession>A0A843AL26</accession>
<evidence type="ECO:0000313" key="3">
    <source>
        <dbReference type="Proteomes" id="UP000606900"/>
    </source>
</evidence>
<dbReference type="SUPFAM" id="SSF52980">
    <property type="entry name" value="Restriction endonuclease-like"/>
    <property type="match status" value="1"/>
</dbReference>
<keyword evidence="2" id="KW-0255">Endonuclease</keyword>
<dbReference type="InterPro" id="IPR007560">
    <property type="entry name" value="Restrct_endonuc_IV_Mrr"/>
</dbReference>
<protein>
    <submittedName>
        <fullName evidence="2">Restriction endonuclease</fullName>
    </submittedName>
</protein>
<sequence>MVRKGREAELILKELESFSLGDLAEIKSPDRILDVETGTKREVDVSIRCSVGTHNFLTVIECRDRKPPQDVTWIEQITGKTKAIKADKIIAVSTSGFTEGAKKKAEKNNIVLRTLEEFNAAETINWLKNITVNRPSFEIINVNLSLINTKKGDNIRPPELIKIEIKAHEKILFSESSGEHISFSDIIRFANEQKQNFLFHDLKIDDKPVMKNLTIKMGDKVYIDIKNEKYYIDIIDAVLDCRIKSEIVPLQKALRYKEKDNPLMDKMDYYFPFEDKEVTFTRIMDHETGRNKFKTDINDFK</sequence>
<dbReference type="GO" id="GO:0009307">
    <property type="term" value="P:DNA restriction-modification system"/>
    <property type="evidence" value="ECO:0007669"/>
    <property type="project" value="InterPro"/>
</dbReference>
<name>A0A843AL26_METFO</name>
<dbReference type="Pfam" id="PF04471">
    <property type="entry name" value="Mrr_cat"/>
    <property type="match status" value="1"/>
</dbReference>
<organism evidence="2 3">
    <name type="scientific">Methanobacterium formicicum</name>
    <dbReference type="NCBI Taxonomy" id="2162"/>
    <lineage>
        <taxon>Archaea</taxon>
        <taxon>Methanobacteriati</taxon>
        <taxon>Methanobacteriota</taxon>
        <taxon>Methanomada group</taxon>
        <taxon>Methanobacteria</taxon>
        <taxon>Methanobacteriales</taxon>
        <taxon>Methanobacteriaceae</taxon>
        <taxon>Methanobacterium</taxon>
    </lineage>
</organism>
<feature type="domain" description="Restriction endonuclease type IV Mrr" evidence="1">
    <location>
        <begin position="38"/>
        <end position="118"/>
    </location>
</feature>